<keyword evidence="3 6" id="KW-0067">ATP-binding</keyword>
<keyword evidence="1 6" id="KW-0479">Metal-binding</keyword>
<evidence type="ECO:0000256" key="3">
    <source>
        <dbReference type="ARBA" id="ARBA00022840"/>
    </source>
</evidence>
<reference evidence="7" key="1">
    <citation type="journal article" date="2020" name="mSystems">
        <title>Genome- and Community-Level Interaction Insights into Carbon Utilization and Element Cycling Functions of Hydrothermarchaeota in Hydrothermal Sediment.</title>
        <authorList>
            <person name="Zhou Z."/>
            <person name="Liu Y."/>
            <person name="Xu W."/>
            <person name="Pan J."/>
            <person name="Luo Z.H."/>
            <person name="Li M."/>
        </authorList>
    </citation>
    <scope>NUCLEOTIDE SEQUENCE [LARGE SCALE GENOMIC DNA]</scope>
    <source>
        <strain evidence="7">SpSt-605</strain>
    </source>
</reference>
<gene>
    <name evidence="7" type="ORF">ENT73_00665</name>
</gene>
<dbReference type="GO" id="GO:0140663">
    <property type="term" value="F:ATP-dependent FeS chaperone activity"/>
    <property type="evidence" value="ECO:0007669"/>
    <property type="project" value="InterPro"/>
</dbReference>
<dbReference type="AlphaFoldDB" id="A0A832GLK2"/>
<feature type="binding site" evidence="6">
    <location>
        <begin position="37"/>
        <end position="44"/>
    </location>
    <ligand>
        <name>ATP</name>
        <dbReference type="ChEBI" id="CHEBI:30616"/>
    </ligand>
</feature>
<dbReference type="GO" id="GO:0051539">
    <property type="term" value="F:4 iron, 4 sulfur cluster binding"/>
    <property type="evidence" value="ECO:0007669"/>
    <property type="project" value="TreeGrafter"/>
</dbReference>
<evidence type="ECO:0000313" key="7">
    <source>
        <dbReference type="EMBL" id="HGV54585.1"/>
    </source>
</evidence>
<dbReference type="GO" id="GO:0016226">
    <property type="term" value="P:iron-sulfur cluster assembly"/>
    <property type="evidence" value="ECO:0007669"/>
    <property type="project" value="InterPro"/>
</dbReference>
<keyword evidence="6" id="KW-0378">Hydrolase</keyword>
<comment type="function">
    <text evidence="6">Binds and transfers iron-sulfur (Fe-S) clusters to target apoproteins. Can hydrolyze ATP.</text>
</comment>
<dbReference type="GO" id="GO:0005524">
    <property type="term" value="F:ATP binding"/>
    <property type="evidence" value="ECO:0007669"/>
    <property type="project" value="UniProtKB-UniRule"/>
</dbReference>
<organism evidence="7">
    <name type="scientific">Caldimicrobium thiodismutans</name>
    <dbReference type="NCBI Taxonomy" id="1653476"/>
    <lineage>
        <taxon>Bacteria</taxon>
        <taxon>Pseudomonadati</taxon>
        <taxon>Thermodesulfobacteriota</taxon>
        <taxon>Thermodesulfobacteria</taxon>
        <taxon>Thermodesulfobacteriales</taxon>
        <taxon>Thermodesulfobacteriaceae</taxon>
        <taxon>Caldimicrobium</taxon>
    </lineage>
</organism>
<dbReference type="InterPro" id="IPR044304">
    <property type="entry name" value="NUBPL-like"/>
</dbReference>
<evidence type="ECO:0000256" key="4">
    <source>
        <dbReference type="ARBA" id="ARBA00023004"/>
    </source>
</evidence>
<comment type="subunit">
    <text evidence="6">Homodimer.</text>
</comment>
<evidence type="ECO:0000256" key="6">
    <source>
        <dbReference type="HAMAP-Rule" id="MF_02040"/>
    </source>
</evidence>
<proteinExistence type="inferred from homology"/>
<keyword evidence="2 6" id="KW-0547">Nucleotide-binding</keyword>
<sequence length="264" mass="29561">MNEKNEACNLKEELSQKSFRKHSPLKETRFIIAVGSGKGGVGKTTASVLLSLALREEGFKVGLYDLDFYGPNATLLLTMDKVTPLRCPEGFKPAEICGLKVMSLSFLVSEREPLFMRGLMAGKLLQELTMKVVWGPLDFLVLDLPPSTGDIFLSMLSLFNPDGFVLVTTPHRMALADSLRTLSILKVERVPLLGIIQNMADLYGEPEEFSAFLEETKVPLLLEIPYIKFLSQGKPLEEFGESKDMQELLKKLAEAFLKKVFRFH</sequence>
<comment type="caution">
    <text evidence="7">The sequence shown here is derived from an EMBL/GenBank/DDBJ whole genome shotgun (WGS) entry which is preliminary data.</text>
</comment>
<keyword evidence="4 6" id="KW-0408">Iron</keyword>
<dbReference type="Gene3D" id="3.40.50.300">
    <property type="entry name" value="P-loop containing nucleotide triphosphate hydrolases"/>
    <property type="match status" value="1"/>
</dbReference>
<protein>
    <recommendedName>
        <fullName evidence="6">Iron-sulfur cluster carrier protein</fullName>
    </recommendedName>
</protein>
<dbReference type="PANTHER" id="PTHR42961">
    <property type="entry name" value="IRON-SULFUR PROTEIN NUBPL"/>
    <property type="match status" value="1"/>
</dbReference>
<dbReference type="InterPro" id="IPR027417">
    <property type="entry name" value="P-loop_NTPase"/>
</dbReference>
<dbReference type="Pfam" id="PF10609">
    <property type="entry name" value="ParA"/>
    <property type="match status" value="1"/>
</dbReference>
<dbReference type="EMBL" id="DSZU01000015">
    <property type="protein sequence ID" value="HGV54585.1"/>
    <property type="molecule type" value="Genomic_DNA"/>
</dbReference>
<dbReference type="HAMAP" id="MF_02040">
    <property type="entry name" value="Mrp_NBP35"/>
    <property type="match status" value="1"/>
</dbReference>
<dbReference type="GO" id="GO:0046872">
    <property type="term" value="F:metal ion binding"/>
    <property type="evidence" value="ECO:0007669"/>
    <property type="project" value="UniProtKB-KW"/>
</dbReference>
<keyword evidence="5 6" id="KW-0411">Iron-sulfur</keyword>
<evidence type="ECO:0000256" key="1">
    <source>
        <dbReference type="ARBA" id="ARBA00022723"/>
    </source>
</evidence>
<accession>A0A832GLK2</accession>
<dbReference type="InterPro" id="IPR019591">
    <property type="entry name" value="Mrp/NBP35_ATP-bd"/>
</dbReference>
<dbReference type="InterPro" id="IPR033756">
    <property type="entry name" value="YlxH/NBP35"/>
</dbReference>
<comment type="similarity">
    <text evidence="6">Belongs to the Mrp/NBP35 ATP-binding proteins family.</text>
</comment>
<evidence type="ECO:0000256" key="5">
    <source>
        <dbReference type="ARBA" id="ARBA00023014"/>
    </source>
</evidence>
<dbReference type="GO" id="GO:0016887">
    <property type="term" value="F:ATP hydrolysis activity"/>
    <property type="evidence" value="ECO:0007669"/>
    <property type="project" value="UniProtKB-UniRule"/>
</dbReference>
<evidence type="ECO:0000256" key="2">
    <source>
        <dbReference type="ARBA" id="ARBA00022741"/>
    </source>
</evidence>
<dbReference type="SUPFAM" id="SSF52540">
    <property type="entry name" value="P-loop containing nucleoside triphosphate hydrolases"/>
    <property type="match status" value="1"/>
</dbReference>
<name>A0A832GLK2_9BACT</name>
<dbReference type="PANTHER" id="PTHR42961:SF2">
    <property type="entry name" value="IRON-SULFUR PROTEIN NUBPL"/>
    <property type="match status" value="1"/>
</dbReference>